<evidence type="ECO:0000313" key="2">
    <source>
        <dbReference type="Proteomes" id="UP001172386"/>
    </source>
</evidence>
<keyword evidence="2" id="KW-1185">Reference proteome</keyword>
<evidence type="ECO:0000313" key="1">
    <source>
        <dbReference type="EMBL" id="KAJ9663984.1"/>
    </source>
</evidence>
<dbReference type="EMBL" id="JAPDRQ010000005">
    <property type="protein sequence ID" value="KAJ9663984.1"/>
    <property type="molecule type" value="Genomic_DNA"/>
</dbReference>
<reference evidence="1" key="1">
    <citation type="submission" date="2022-10" db="EMBL/GenBank/DDBJ databases">
        <title>Culturing micro-colonial fungi from biological soil crusts in the Mojave desert and describing Neophaeococcomyces mojavensis, and introducing the new genera and species Taxawa tesnikishii.</title>
        <authorList>
            <person name="Kurbessoian T."/>
            <person name="Stajich J.E."/>
        </authorList>
    </citation>
    <scope>NUCLEOTIDE SEQUENCE</scope>
    <source>
        <strain evidence="1">JES_112</strain>
    </source>
</reference>
<accession>A0ACC3AJK6</accession>
<comment type="caution">
    <text evidence="1">The sequence shown here is derived from an EMBL/GenBank/DDBJ whole genome shotgun (WGS) entry which is preliminary data.</text>
</comment>
<gene>
    <name evidence="1" type="ORF">H2198_000487</name>
</gene>
<sequence>MPPVQRLRMSADGISTSDSRALSEPLRAILPEPTSAPSQRVYSTGVVKGVAHLGDVNHYYGGERDDQLRFDRLLHSLSFPELNIRSNQVSESYPQTFEWIFDDAPQQWDSFSAWLRSNEKRPYWIHGKPGSGKSTLMS</sequence>
<proteinExistence type="predicted"/>
<name>A0ACC3AJK6_9EURO</name>
<protein>
    <submittedName>
        <fullName evidence="1">Uncharacterized protein</fullName>
    </submittedName>
</protein>
<organism evidence="1 2">
    <name type="scientific">Neophaeococcomyces mojaviensis</name>
    <dbReference type="NCBI Taxonomy" id="3383035"/>
    <lineage>
        <taxon>Eukaryota</taxon>
        <taxon>Fungi</taxon>
        <taxon>Dikarya</taxon>
        <taxon>Ascomycota</taxon>
        <taxon>Pezizomycotina</taxon>
        <taxon>Eurotiomycetes</taxon>
        <taxon>Chaetothyriomycetidae</taxon>
        <taxon>Chaetothyriales</taxon>
        <taxon>Chaetothyriales incertae sedis</taxon>
        <taxon>Neophaeococcomyces</taxon>
    </lineage>
</organism>
<dbReference type="Proteomes" id="UP001172386">
    <property type="component" value="Unassembled WGS sequence"/>
</dbReference>